<feature type="compositionally biased region" description="Polar residues" evidence="1">
    <location>
        <begin position="401"/>
        <end position="426"/>
    </location>
</feature>
<proteinExistence type="predicted"/>
<feature type="region of interest" description="Disordered" evidence="1">
    <location>
        <begin position="401"/>
        <end position="430"/>
    </location>
</feature>
<gene>
    <name evidence="2" type="ORF">MEDL_9254</name>
</gene>
<name>A0A8S3QIB3_MYTED</name>
<dbReference type="Proteomes" id="UP000683360">
    <property type="component" value="Unassembled WGS sequence"/>
</dbReference>
<feature type="compositionally biased region" description="Basic and acidic residues" evidence="1">
    <location>
        <begin position="808"/>
        <end position="821"/>
    </location>
</feature>
<evidence type="ECO:0000313" key="3">
    <source>
        <dbReference type="Proteomes" id="UP000683360"/>
    </source>
</evidence>
<feature type="region of interest" description="Disordered" evidence="1">
    <location>
        <begin position="1121"/>
        <end position="1159"/>
    </location>
</feature>
<protein>
    <submittedName>
        <fullName evidence="2">Uncharacterized protein</fullName>
    </submittedName>
</protein>
<evidence type="ECO:0000313" key="2">
    <source>
        <dbReference type="EMBL" id="CAG2194234.1"/>
    </source>
</evidence>
<feature type="region of interest" description="Disordered" evidence="1">
    <location>
        <begin position="981"/>
        <end position="1022"/>
    </location>
</feature>
<feature type="region of interest" description="Disordered" evidence="1">
    <location>
        <begin position="1058"/>
        <end position="1079"/>
    </location>
</feature>
<feature type="compositionally biased region" description="Low complexity" evidence="1">
    <location>
        <begin position="1001"/>
        <end position="1015"/>
    </location>
</feature>
<feature type="region of interest" description="Disordered" evidence="1">
    <location>
        <begin position="760"/>
        <end position="881"/>
    </location>
</feature>
<feature type="compositionally biased region" description="Polar residues" evidence="1">
    <location>
        <begin position="608"/>
        <end position="622"/>
    </location>
</feature>
<sequence>MSRKKYTNLHGFYKSHPYYLNTIRRSKQSDYSVQSDNQNNQTIQYNTTIKTISLFSTIRISKQSNYSVQSDNQTNQTIQYNTTIKTIRLFSTIRRSKQSDYSVQYDDQNNQTIQYNQTIKTIKLFSTIRQSKQSNYSVQYDNQSNQTIQYNQTIKTIRLFSTIRRSKQSDYSVQSDNQNNQTIQYNQIIKTIKLFSTIRQSKQSDYSVQSDNQNNQTIQYNQTIKTIRLFSTIRQSKQSNYSVQSNNQNNQTIQYNQTIKTIRLFSTIRQSKQSNYSVQYDNQNNQTIQFTTIKTIRLFSTIRQSKQSNYSVQSENQNNQTIQYNTTIKTIRLFSTIRQSKQSDYSVQSDNQNNQTIHTIRRSKQSDYSVQSDNQNNQTIQYNQTTIKTIRLFSTIRQSKQSDYSVQSDNQNNRQSKQSNYSVQSDNQNNQTIQYNQTIKTIRLFSTIRQSKQSDYSVQSDNQNNQTIKTIRLFSTIRQSKQSDNQNNQTIQYNQTIKTIKLFSTIRQLKQSDYSVQSDNQNNQTIQYNQTIKTIRLFSTIRQSKQSDYNHYNINNTTIKTIRLFSTIRQSKQSNYSVQSDDQNNQTIQYNTTIKTIRLFSTIRQSKQSDYLQSDDQNNQTIQRKRDSTDYKNYPISSSDSYSITSRDQLTRSSTFDEVDSVNSASYDSKFSRQSSFDGYNQPYSSRSSLSTFSLSGLSRSASQDGNFSDSRASSLTSLINSAEGSQNFCPENAYYSPLLEKLFEDAESLNLLPKQRIGCVGGKQSRTDSRGDLILPDDEEEEIPFAKYTFNKKPESTGSRSPSEKSSSSKDSRESFDKSAKRAQYLQSTSNDSFLSSSLTSSHFDPESPSSSGKMDGRTDSTDRNHGGKQVSSHWTSFNANNEPMIYPTPMPHGYPGQRPNFPFPVQPNPPYFPPMSSGQQPPDQVLMNLGFGDDVENFLPARFAQDWKQKIIQKQQEMYLKAQAELYYQPVRLHQRNNFTRQTSEITSSDSSPEMDLTSRSSISSLSRAGSNSKITTSSTNPKQALLIEEKVIAERQSSIQKLRDLLQSDSVISSVNKEKSGNDLRRREAENKEKAMDFKRKQFARARQKSLPIYLEPLNEEDEISAIKNKLIKAKLHMDSQSNGSTKSPSENSTSDQSVSSSARGSVSSSTRGSIGDSNFTDCDINTYLIDTENGNKSVEKVEELKIEGDDINNPNVPSICVENNTMSNESIEIDEILGNHRNELHVEPAMITVVLSDTDSKHTAPRLLSHLTPNFLGWESDDKMSRRRSSSSLSISPMPSSPVTVIEVGLDNQNDSLENVTDSIDMDDFNHKDSLLHDFSATLEEKINHPKEYLKRGDSLVSQSIVESDENVECSTMEKTYISQVNHVLQKNSIEIEIPNLECQDMCIQADDGSLSPIIRFTDYEYLFQKLVNVDDGNLFYLAKHCGTQYEAQPENISLDSDKIQCFFNNTPEASSSRRQSFSGPNLSLSGPNLQKVHNTFHKDVEVQTDSESKQSQQEMGIQTDGDLASSRPRVREISTSTSRYITRCSCSSRFDRSDSDSSNASDIQLSLQATIDRLEKKTRKYRALYGKKD</sequence>
<keyword evidence="3" id="KW-1185">Reference proteome</keyword>
<dbReference type="EMBL" id="CAJPWZ010000471">
    <property type="protein sequence ID" value="CAG2194234.1"/>
    <property type="molecule type" value="Genomic_DNA"/>
</dbReference>
<organism evidence="2 3">
    <name type="scientific">Mytilus edulis</name>
    <name type="common">Blue mussel</name>
    <dbReference type="NCBI Taxonomy" id="6550"/>
    <lineage>
        <taxon>Eukaryota</taxon>
        <taxon>Metazoa</taxon>
        <taxon>Spiralia</taxon>
        <taxon>Lophotrochozoa</taxon>
        <taxon>Mollusca</taxon>
        <taxon>Bivalvia</taxon>
        <taxon>Autobranchia</taxon>
        <taxon>Pteriomorphia</taxon>
        <taxon>Mytilida</taxon>
        <taxon>Mytiloidea</taxon>
        <taxon>Mytilidae</taxon>
        <taxon>Mytilinae</taxon>
        <taxon>Mytilus</taxon>
    </lineage>
</organism>
<feature type="compositionally biased region" description="Basic and acidic residues" evidence="1">
    <location>
        <begin position="856"/>
        <end position="867"/>
    </location>
</feature>
<feature type="compositionally biased region" description="Low complexity" evidence="1">
    <location>
        <begin position="1138"/>
        <end position="1159"/>
    </location>
</feature>
<feature type="compositionally biased region" description="Polar residues" evidence="1">
    <location>
        <begin position="871"/>
        <end position="881"/>
    </location>
</feature>
<accession>A0A8S3QIB3</accession>
<evidence type="ECO:0000256" key="1">
    <source>
        <dbReference type="SAM" id="MobiDB-lite"/>
    </source>
</evidence>
<dbReference type="OrthoDB" id="6147738at2759"/>
<feature type="compositionally biased region" description="Polar residues" evidence="1">
    <location>
        <begin position="1122"/>
        <end position="1137"/>
    </location>
</feature>
<feature type="compositionally biased region" description="Low complexity" evidence="1">
    <location>
        <begin position="829"/>
        <end position="853"/>
    </location>
</feature>
<feature type="compositionally biased region" description="Basic and acidic residues" evidence="1">
    <location>
        <begin position="1059"/>
        <end position="1079"/>
    </location>
</feature>
<comment type="caution">
    <text evidence="2">The sequence shown here is derived from an EMBL/GenBank/DDBJ whole genome shotgun (WGS) entry which is preliminary data.</text>
</comment>
<feature type="region of interest" description="Disordered" evidence="1">
    <location>
        <begin position="1457"/>
        <end position="1477"/>
    </location>
</feature>
<feature type="compositionally biased region" description="Polar residues" evidence="1">
    <location>
        <begin position="1492"/>
        <end position="1505"/>
    </location>
</feature>
<feature type="region of interest" description="Disordered" evidence="1">
    <location>
        <begin position="608"/>
        <end position="647"/>
    </location>
</feature>
<feature type="compositionally biased region" description="Polar residues" evidence="1">
    <location>
        <begin position="981"/>
        <end position="994"/>
    </location>
</feature>
<reference evidence="2" key="1">
    <citation type="submission" date="2021-03" db="EMBL/GenBank/DDBJ databases">
        <authorList>
            <person name="Bekaert M."/>
        </authorList>
    </citation>
    <scope>NUCLEOTIDE SEQUENCE</scope>
</reference>
<feature type="compositionally biased region" description="Low complexity" evidence="1">
    <location>
        <begin position="637"/>
        <end position="646"/>
    </location>
</feature>
<feature type="region of interest" description="Disordered" evidence="1">
    <location>
        <begin position="1492"/>
        <end position="1521"/>
    </location>
</feature>